<dbReference type="AlphaFoldDB" id="A5AX63"/>
<proteinExistence type="predicted"/>
<name>A5AX63_VITVI</name>
<sequence>MRSVMRPGMRIMAATCLMAWTVACKMWIVTMTRVTFLGTGRGRGTCHVSWHGQWHASWCVGPWPRTMAVVVTSWHTSCFSSHRSWHHGILVCLMARVVARVVFSLAMHHDNGCGHVSRFLAWVVPPWDGSWHAWHGWEHASHVLARGMALWLGGCGTHHLTGDDTCHVWLLARVLHTGCGRMSWRLRRGCGIDSGMCHMSRVLARVVTPWVMACFLSRAMIRAMTCITCLSKVVARFLARAMGKGTDTTSIGKHRPWHHGRGGGTHHGTMMARVMARVVARKCLWLGPYDSGRGMRHMSSGHDTMVVVAPRVLAYRRGMALLRHLTHATARAKTRDMALVVVPRHVMCATTRAMMSTTTPPFKSPYCLAKIKNCNGPCGCSRNVISSQRNVKVKKSNHLISDAHEWINKNPTILVYYPTKP</sequence>
<reference evidence="1" key="1">
    <citation type="journal article" date="2007" name="PLoS ONE">
        <title>The first genome sequence of an elite grapevine cultivar (Pinot noir Vitis vinifera L.): coping with a highly heterozygous genome.</title>
        <authorList>
            <person name="Velasco R."/>
            <person name="Zharkikh A."/>
            <person name="Troggio M."/>
            <person name="Cartwright D.A."/>
            <person name="Cestaro A."/>
            <person name="Pruss D."/>
            <person name="Pindo M."/>
            <person name="FitzGerald L.M."/>
            <person name="Vezzulli S."/>
            <person name="Reid J."/>
            <person name="Malacarne G."/>
            <person name="Iliev D."/>
            <person name="Coppola G."/>
            <person name="Wardell B."/>
            <person name="Micheletti D."/>
            <person name="Macalma T."/>
            <person name="Facci M."/>
            <person name="Mitchell J.T."/>
            <person name="Perazzolli M."/>
            <person name="Eldredge G."/>
            <person name="Gatto P."/>
            <person name="Oyzerski R."/>
            <person name="Moretto M."/>
            <person name="Gutin N."/>
            <person name="Stefanini M."/>
            <person name="Chen Y."/>
            <person name="Segala C."/>
            <person name="Davenport C."/>
            <person name="Dematte L."/>
            <person name="Mraz A."/>
            <person name="Battilana J."/>
            <person name="Stormo K."/>
            <person name="Costa F."/>
            <person name="Tao Q."/>
            <person name="Si-Ammour A."/>
            <person name="Harkins T."/>
            <person name="Lackey A."/>
            <person name="Perbost C."/>
            <person name="Taillon B."/>
            <person name="Stella A."/>
            <person name="Solovyev V."/>
            <person name="Fawcett J.A."/>
            <person name="Sterck L."/>
            <person name="Vandepoele K."/>
            <person name="Grando S.M."/>
            <person name="Toppo S."/>
            <person name="Moser C."/>
            <person name="Lanchbury J."/>
            <person name="Bogden R."/>
            <person name="Skolnick M."/>
            <person name="Sgaramella V."/>
            <person name="Bhatnagar S.K."/>
            <person name="Fontana P."/>
            <person name="Gutin A."/>
            <person name="Van de Peer Y."/>
            <person name="Salamini F."/>
            <person name="Viola R."/>
        </authorList>
    </citation>
    <scope>NUCLEOTIDE SEQUENCE</scope>
</reference>
<dbReference type="EMBL" id="AM438948">
    <property type="protein sequence ID" value="CAN71769.1"/>
    <property type="molecule type" value="Genomic_DNA"/>
</dbReference>
<accession>A5AX63</accession>
<dbReference type="PROSITE" id="PS51257">
    <property type="entry name" value="PROKAR_LIPOPROTEIN"/>
    <property type="match status" value="1"/>
</dbReference>
<protein>
    <submittedName>
        <fullName evidence="1">Uncharacterized protein</fullName>
    </submittedName>
</protein>
<gene>
    <name evidence="1" type="ORF">VITISV_026209</name>
</gene>
<evidence type="ECO:0000313" key="1">
    <source>
        <dbReference type="EMBL" id="CAN71769.1"/>
    </source>
</evidence>
<organism evidence="1">
    <name type="scientific">Vitis vinifera</name>
    <name type="common">Grape</name>
    <dbReference type="NCBI Taxonomy" id="29760"/>
    <lineage>
        <taxon>Eukaryota</taxon>
        <taxon>Viridiplantae</taxon>
        <taxon>Streptophyta</taxon>
        <taxon>Embryophyta</taxon>
        <taxon>Tracheophyta</taxon>
        <taxon>Spermatophyta</taxon>
        <taxon>Magnoliopsida</taxon>
        <taxon>eudicotyledons</taxon>
        <taxon>Gunneridae</taxon>
        <taxon>Pentapetalae</taxon>
        <taxon>rosids</taxon>
        <taxon>Vitales</taxon>
        <taxon>Vitaceae</taxon>
        <taxon>Viteae</taxon>
        <taxon>Vitis</taxon>
    </lineage>
</organism>